<keyword evidence="5" id="KW-1185">Reference proteome</keyword>
<comment type="cofactor">
    <cofactor evidence="1">
        <name>pyridoxal 5'-phosphate</name>
        <dbReference type="ChEBI" id="CHEBI:597326"/>
    </cofactor>
</comment>
<keyword evidence="2 3" id="KW-0663">Pyridoxal phosphate</keyword>
<protein>
    <submittedName>
        <fullName evidence="4">Glutamate-1-semialdehyde 2,1-aminomutase</fullName>
    </submittedName>
</protein>
<reference evidence="4 5" key="1">
    <citation type="journal article" date="2021" name="Nat. Commun.">
        <title>Genetic determinants of endophytism in the Arabidopsis root mycobiome.</title>
        <authorList>
            <person name="Mesny F."/>
            <person name="Miyauchi S."/>
            <person name="Thiergart T."/>
            <person name="Pickel B."/>
            <person name="Atanasova L."/>
            <person name="Karlsson M."/>
            <person name="Huettel B."/>
            <person name="Barry K.W."/>
            <person name="Haridas S."/>
            <person name="Chen C."/>
            <person name="Bauer D."/>
            <person name="Andreopoulos W."/>
            <person name="Pangilinan J."/>
            <person name="LaButti K."/>
            <person name="Riley R."/>
            <person name="Lipzen A."/>
            <person name="Clum A."/>
            <person name="Drula E."/>
            <person name="Henrissat B."/>
            <person name="Kohler A."/>
            <person name="Grigoriev I.V."/>
            <person name="Martin F.M."/>
            <person name="Hacquard S."/>
        </authorList>
    </citation>
    <scope>NUCLEOTIDE SEQUENCE [LARGE SCALE GENOMIC DNA]</scope>
    <source>
        <strain evidence="4 5">MPI-SDFR-AT-0080</strain>
    </source>
</reference>
<dbReference type="Gene3D" id="3.90.1150.10">
    <property type="entry name" value="Aspartate Aminotransferase, domain 1"/>
    <property type="match status" value="1"/>
</dbReference>
<evidence type="ECO:0000256" key="3">
    <source>
        <dbReference type="RuleBase" id="RU003560"/>
    </source>
</evidence>
<comment type="caution">
    <text evidence="4">The sequence shown here is derived from an EMBL/GenBank/DDBJ whole genome shotgun (WGS) entry which is preliminary data.</text>
</comment>
<evidence type="ECO:0000256" key="1">
    <source>
        <dbReference type="ARBA" id="ARBA00001933"/>
    </source>
</evidence>
<dbReference type="SUPFAM" id="SSF53383">
    <property type="entry name" value="PLP-dependent transferases"/>
    <property type="match status" value="1"/>
</dbReference>
<evidence type="ECO:0000313" key="5">
    <source>
        <dbReference type="Proteomes" id="UP000774617"/>
    </source>
</evidence>
<evidence type="ECO:0000256" key="2">
    <source>
        <dbReference type="ARBA" id="ARBA00022898"/>
    </source>
</evidence>
<proteinExistence type="inferred from homology"/>
<evidence type="ECO:0000313" key="4">
    <source>
        <dbReference type="EMBL" id="KAH7049209.1"/>
    </source>
</evidence>
<dbReference type="PANTHER" id="PTHR43713:SF3">
    <property type="entry name" value="GLUTAMATE-1-SEMIALDEHYDE 2,1-AMINOMUTASE 1, CHLOROPLASTIC-RELATED"/>
    <property type="match status" value="1"/>
</dbReference>
<dbReference type="PANTHER" id="PTHR43713">
    <property type="entry name" value="GLUTAMATE-1-SEMIALDEHYDE 2,1-AMINOMUTASE"/>
    <property type="match status" value="1"/>
</dbReference>
<dbReference type="Gene3D" id="3.40.640.10">
    <property type="entry name" value="Type I PLP-dependent aspartate aminotransferase-like (Major domain)"/>
    <property type="match status" value="1"/>
</dbReference>
<dbReference type="InterPro" id="IPR005814">
    <property type="entry name" value="Aminotrans_3"/>
</dbReference>
<dbReference type="Proteomes" id="UP000774617">
    <property type="component" value="Unassembled WGS sequence"/>
</dbReference>
<comment type="similarity">
    <text evidence="3">Belongs to the class-III pyridoxal-phosphate-dependent aminotransferase family.</text>
</comment>
<dbReference type="EMBL" id="JAGTJR010000014">
    <property type="protein sequence ID" value="KAH7049209.1"/>
    <property type="molecule type" value="Genomic_DNA"/>
</dbReference>
<dbReference type="InterPro" id="IPR015422">
    <property type="entry name" value="PyrdxlP-dep_Trfase_small"/>
</dbReference>
<dbReference type="Pfam" id="PF00202">
    <property type="entry name" value="Aminotran_3"/>
    <property type="match status" value="2"/>
</dbReference>
<dbReference type="InterPro" id="IPR015424">
    <property type="entry name" value="PyrdxlP-dep_Trfase"/>
</dbReference>
<accession>A0ABQ8G9G0</accession>
<name>A0ABQ8G9G0_9PEZI</name>
<dbReference type="InterPro" id="IPR015421">
    <property type="entry name" value="PyrdxlP-dep_Trfase_major"/>
</dbReference>
<sequence>MSSVQPALSPNVSAALQAARARFIQRNTISLQLHNEATHSLPGGNTRTVLHTAPFPISMARGQDHQVISEDGHTYTDLTAEFTACLYGHTHPKLLATITTTLTTTGLNLGATTRHEAAFAALLCTRFRLARLRFCNSGTEANLHALAAARAYTGRRRVVVFSGGYHGGVLSFGRGEPAPNNVDRGDWAVARYNDAEGARTAICAGGGAAAVLVEAMQGAAGCVPGERAFLVAVQEAAREAGAVFVLDEVMTARMGEGGLAARMGLRPDLVTLGKWVGGGFAFGAFGGREDVMRVFDPRGAGALAQSGTFNNNTLAMRAGYVGLKEVFTKEVSEEFMEVGNGLLQRLREVTAGTKATFTGVGTVMCLHITDEGVRDLVCTDDVEERDDLKELFWMEMLEEGFWITKRGMIALILGTPQSELDRFVECVKAFLERHQDLMAL</sequence>
<organism evidence="4 5">
    <name type="scientific">Macrophomina phaseolina</name>
    <dbReference type="NCBI Taxonomy" id="35725"/>
    <lineage>
        <taxon>Eukaryota</taxon>
        <taxon>Fungi</taxon>
        <taxon>Dikarya</taxon>
        <taxon>Ascomycota</taxon>
        <taxon>Pezizomycotina</taxon>
        <taxon>Dothideomycetes</taxon>
        <taxon>Dothideomycetes incertae sedis</taxon>
        <taxon>Botryosphaeriales</taxon>
        <taxon>Botryosphaeriaceae</taxon>
        <taxon>Macrophomina</taxon>
    </lineage>
</organism>
<gene>
    <name evidence="4" type="ORF">B0J12DRAFT_97532</name>
</gene>